<name>D6U2S8_KTERA</name>
<evidence type="ECO:0000313" key="1">
    <source>
        <dbReference type="EMBL" id="EFH81042.1"/>
    </source>
</evidence>
<accession>D6U2S8</accession>
<dbReference type="EMBL" id="ADVG01000004">
    <property type="protein sequence ID" value="EFH81042.1"/>
    <property type="molecule type" value="Genomic_DNA"/>
</dbReference>
<keyword evidence="1" id="KW-0503">Monooxygenase</keyword>
<evidence type="ECO:0000313" key="2">
    <source>
        <dbReference type="Proteomes" id="UP000004508"/>
    </source>
</evidence>
<keyword evidence="1" id="KW-0560">Oxidoreductase</keyword>
<gene>
    <name evidence="1" type="ORF">Krac_1708</name>
</gene>
<comment type="caution">
    <text evidence="1">The sequence shown here is derived from an EMBL/GenBank/DDBJ whole genome shotgun (WGS) entry which is preliminary data.</text>
</comment>
<dbReference type="AlphaFoldDB" id="D6U2S8"/>
<dbReference type="GO" id="GO:0004497">
    <property type="term" value="F:monooxygenase activity"/>
    <property type="evidence" value="ECO:0007669"/>
    <property type="project" value="UniProtKB-KW"/>
</dbReference>
<proteinExistence type="predicted"/>
<organism evidence="1 2">
    <name type="scientific">Ktedonobacter racemifer DSM 44963</name>
    <dbReference type="NCBI Taxonomy" id="485913"/>
    <lineage>
        <taxon>Bacteria</taxon>
        <taxon>Bacillati</taxon>
        <taxon>Chloroflexota</taxon>
        <taxon>Ktedonobacteria</taxon>
        <taxon>Ktedonobacterales</taxon>
        <taxon>Ktedonobacteraceae</taxon>
        <taxon>Ktedonobacter</taxon>
    </lineage>
</organism>
<reference evidence="1 2" key="1">
    <citation type="journal article" date="2011" name="Stand. Genomic Sci.">
        <title>Non-contiguous finished genome sequence and contextual data of the filamentous soil bacterium Ktedonobacter racemifer type strain (SOSP1-21).</title>
        <authorList>
            <person name="Chang Y.J."/>
            <person name="Land M."/>
            <person name="Hauser L."/>
            <person name="Chertkov O."/>
            <person name="Del Rio T.G."/>
            <person name="Nolan M."/>
            <person name="Copeland A."/>
            <person name="Tice H."/>
            <person name="Cheng J.F."/>
            <person name="Lucas S."/>
            <person name="Han C."/>
            <person name="Goodwin L."/>
            <person name="Pitluck S."/>
            <person name="Ivanova N."/>
            <person name="Ovchinikova G."/>
            <person name="Pati A."/>
            <person name="Chen A."/>
            <person name="Palaniappan K."/>
            <person name="Mavromatis K."/>
            <person name="Liolios K."/>
            <person name="Brettin T."/>
            <person name="Fiebig A."/>
            <person name="Rohde M."/>
            <person name="Abt B."/>
            <person name="Goker M."/>
            <person name="Detter J.C."/>
            <person name="Woyke T."/>
            <person name="Bristow J."/>
            <person name="Eisen J.A."/>
            <person name="Markowitz V."/>
            <person name="Hugenholtz P."/>
            <person name="Kyrpides N.C."/>
            <person name="Klenk H.P."/>
            <person name="Lapidus A."/>
        </authorList>
    </citation>
    <scope>NUCLEOTIDE SEQUENCE [LARGE SCALE GENOMIC DNA]</scope>
    <source>
        <strain evidence="2">DSM 44963</strain>
    </source>
</reference>
<sequence length="71" mass="7815">MFVAAGFTEQDTHPVSERLIESLVVFGNEDKIRDRVLELLGTPIDALALSLVPVSDAAQERVRLARLVGRL</sequence>
<dbReference type="STRING" id="485913.Krac_1708"/>
<dbReference type="Proteomes" id="UP000004508">
    <property type="component" value="Unassembled WGS sequence"/>
</dbReference>
<dbReference type="InParanoid" id="D6U2S8"/>
<dbReference type="RefSeq" id="WP_007918177.1">
    <property type="nucleotide sequence ID" value="NZ_ADVG01000004.1"/>
</dbReference>
<keyword evidence="2" id="KW-1185">Reference proteome</keyword>
<protein>
    <submittedName>
        <fullName evidence="1">Luciferase-like monooxygenase</fullName>
    </submittedName>
</protein>